<keyword evidence="6" id="KW-1185">Reference proteome</keyword>
<dbReference type="AlphaFoldDB" id="A0A7I4XUT2"/>
<keyword evidence="5" id="KW-0732">Signal</keyword>
<dbReference type="OrthoDB" id="9970481at2759"/>
<dbReference type="PANTHER" id="PTHR11245">
    <property type="entry name" value="STANNIOCALCIN"/>
    <property type="match status" value="1"/>
</dbReference>
<proteinExistence type="inferred from homology"/>
<protein>
    <submittedName>
        <fullName evidence="7">Uncharacterized protein</fullName>
    </submittedName>
</protein>
<sequence>MAFPQILMILVSTMQLISASTGNCDIYENLERNVSCGSNGYLLQYGMKNCRIFNAPEIVSRFTAAGQRFLNCTRDCLIDHIEELFKRSRPTCDVIYSSAVESHANCYLKCDFCKICKTEKLALFSSYDLMDFLSIKSVKTIFKVLKKCGLMTCLNIF</sequence>
<evidence type="ECO:0000256" key="2">
    <source>
        <dbReference type="ARBA" id="ARBA00011748"/>
    </source>
</evidence>
<feature type="chain" id="PRO_5029888535" evidence="5">
    <location>
        <begin position="20"/>
        <end position="157"/>
    </location>
</feature>
<dbReference type="GO" id="GO:0005179">
    <property type="term" value="F:hormone activity"/>
    <property type="evidence" value="ECO:0007669"/>
    <property type="project" value="UniProtKB-KW"/>
</dbReference>
<comment type="similarity">
    <text evidence="1">Belongs to the stanniocalcin family.</text>
</comment>
<feature type="signal peptide" evidence="5">
    <location>
        <begin position="1"/>
        <end position="19"/>
    </location>
</feature>
<organism evidence="6 7">
    <name type="scientific">Haemonchus contortus</name>
    <name type="common">Barber pole worm</name>
    <dbReference type="NCBI Taxonomy" id="6289"/>
    <lineage>
        <taxon>Eukaryota</taxon>
        <taxon>Metazoa</taxon>
        <taxon>Ecdysozoa</taxon>
        <taxon>Nematoda</taxon>
        <taxon>Chromadorea</taxon>
        <taxon>Rhabditida</taxon>
        <taxon>Rhabditina</taxon>
        <taxon>Rhabditomorpha</taxon>
        <taxon>Strongyloidea</taxon>
        <taxon>Trichostrongylidae</taxon>
        <taxon>Haemonchus</taxon>
    </lineage>
</organism>
<comment type="subunit">
    <text evidence="2">Homodimer; disulfide-linked.</text>
</comment>
<dbReference type="InterPro" id="IPR004978">
    <property type="entry name" value="Stanniocalcin"/>
</dbReference>
<evidence type="ECO:0000256" key="3">
    <source>
        <dbReference type="ARBA" id="ARBA00022702"/>
    </source>
</evidence>
<name>A0A7I4XUT2_HAECO</name>
<evidence type="ECO:0000256" key="5">
    <source>
        <dbReference type="SAM" id="SignalP"/>
    </source>
</evidence>
<evidence type="ECO:0000313" key="6">
    <source>
        <dbReference type="Proteomes" id="UP000025227"/>
    </source>
</evidence>
<dbReference type="GO" id="GO:0006874">
    <property type="term" value="P:intracellular calcium ion homeostasis"/>
    <property type="evidence" value="ECO:0007669"/>
    <property type="project" value="TreeGrafter"/>
</dbReference>
<dbReference type="WBParaSite" id="HCON_00007195-00001">
    <property type="protein sequence ID" value="HCON_00007195-00001"/>
    <property type="gene ID" value="HCON_00007195"/>
</dbReference>
<evidence type="ECO:0000256" key="4">
    <source>
        <dbReference type="ARBA" id="ARBA00023157"/>
    </source>
</evidence>
<reference evidence="7" key="1">
    <citation type="submission" date="2020-12" db="UniProtKB">
        <authorList>
            <consortium name="WormBaseParasite"/>
        </authorList>
    </citation>
    <scope>IDENTIFICATION</scope>
    <source>
        <strain evidence="7">MHco3</strain>
    </source>
</reference>
<dbReference type="Proteomes" id="UP000025227">
    <property type="component" value="Unplaced"/>
</dbReference>
<dbReference type="PANTHER" id="PTHR11245:SF6">
    <property type="entry name" value="DUF19 DOMAIN-CONTAINING PROTEIN"/>
    <property type="match status" value="1"/>
</dbReference>
<keyword evidence="4" id="KW-1015">Disulfide bond</keyword>
<dbReference type="OMA" id="CARFERV"/>
<evidence type="ECO:0000313" key="7">
    <source>
        <dbReference type="WBParaSite" id="HCON_00007195-00001"/>
    </source>
</evidence>
<accession>A0A7I4XUT2</accession>
<evidence type="ECO:0000256" key="1">
    <source>
        <dbReference type="ARBA" id="ARBA00008693"/>
    </source>
</evidence>
<keyword evidence="3" id="KW-0372">Hormone</keyword>
<dbReference type="GO" id="GO:0005615">
    <property type="term" value="C:extracellular space"/>
    <property type="evidence" value="ECO:0007669"/>
    <property type="project" value="TreeGrafter"/>
</dbReference>